<evidence type="ECO:0000313" key="1">
    <source>
        <dbReference type="EMBL" id="GID61057.1"/>
    </source>
</evidence>
<dbReference type="EMBL" id="BOMG01000118">
    <property type="protein sequence ID" value="GID61057.1"/>
    <property type="molecule type" value="Genomic_DNA"/>
</dbReference>
<accession>A0ABQ3XRN5</accession>
<dbReference type="Proteomes" id="UP000612282">
    <property type="component" value="Unassembled WGS sequence"/>
</dbReference>
<dbReference type="RefSeq" id="WP_203808655.1">
    <property type="nucleotide sequence ID" value="NZ_BAAAQE010000094.1"/>
</dbReference>
<gene>
    <name evidence="1" type="ORF">Aco03nite_094610</name>
</gene>
<sequence>MGSDWTWELRLPLAAEPALRELYDLAAERDLHPQRPDGLINIFDDSAGGLRTVQNLDVALPEGTARTSPLPNGALQVNLLEDPAAVDPLRYEDIHNQWYPAPKPT</sequence>
<protein>
    <submittedName>
        <fullName evidence="1">Uncharacterized protein</fullName>
    </submittedName>
</protein>
<proteinExistence type="predicted"/>
<comment type="caution">
    <text evidence="1">The sequence shown here is derived from an EMBL/GenBank/DDBJ whole genome shotgun (WGS) entry which is preliminary data.</text>
</comment>
<name>A0ABQ3XRN5_9ACTN</name>
<organism evidence="1 2">
    <name type="scientific">Actinoplanes couchii</name>
    <dbReference type="NCBI Taxonomy" id="403638"/>
    <lineage>
        <taxon>Bacteria</taxon>
        <taxon>Bacillati</taxon>
        <taxon>Actinomycetota</taxon>
        <taxon>Actinomycetes</taxon>
        <taxon>Micromonosporales</taxon>
        <taxon>Micromonosporaceae</taxon>
        <taxon>Actinoplanes</taxon>
    </lineage>
</organism>
<evidence type="ECO:0000313" key="2">
    <source>
        <dbReference type="Proteomes" id="UP000612282"/>
    </source>
</evidence>
<reference evidence="1 2" key="1">
    <citation type="submission" date="2021-01" db="EMBL/GenBank/DDBJ databases">
        <title>Whole genome shotgun sequence of Actinoplanes couchii NBRC 106145.</title>
        <authorList>
            <person name="Komaki H."/>
            <person name="Tamura T."/>
        </authorList>
    </citation>
    <scope>NUCLEOTIDE SEQUENCE [LARGE SCALE GENOMIC DNA]</scope>
    <source>
        <strain evidence="1 2">NBRC 106145</strain>
    </source>
</reference>
<keyword evidence="2" id="KW-1185">Reference proteome</keyword>